<comment type="function">
    <text evidence="4">Catalyzes the formation of sulfite from adenosine 5'-phosphosulfate (APS) using thioredoxin as an electron donor.</text>
</comment>
<sequence length="236" mass="26463">MDKEVSQDQAFARLQRLYGDLENSLELLDAMINREFRDRIALVSSFGAESVVLLDLVAQVNPATPVIFLNTKKLFGETLKYRDTLVEQLGLTNLVTIEPDEEEVRAEDHNGLLWTRDTDACCDLRKVRPLARAMNQFDAWITGRKRFQSSTRSSIPLVELDGSKVKVNPLAYWSQEEVDKRIGELGLPAHPLVAQGFPSIGCMPCTHRVEAGQDRRAGRWAGQDKTECGIHIGANI</sequence>
<dbReference type="PANTHER" id="PTHR46509:SF1">
    <property type="entry name" value="PHOSPHOADENOSINE PHOSPHOSULFATE REDUCTASE"/>
    <property type="match status" value="1"/>
</dbReference>
<keyword evidence="7" id="KW-1185">Reference proteome</keyword>
<dbReference type="EC" id="1.8.4.10" evidence="4"/>
<evidence type="ECO:0000256" key="1">
    <source>
        <dbReference type="ARBA" id="ARBA00009732"/>
    </source>
</evidence>
<dbReference type="InterPro" id="IPR004511">
    <property type="entry name" value="PAPS/APS_Rdtase"/>
</dbReference>
<reference evidence="7" key="1">
    <citation type="submission" date="2019-06" db="EMBL/GenBank/DDBJ databases">
        <title>The complete genome of Emcibacter congregatus ZYLT.</title>
        <authorList>
            <person name="Zhao Z."/>
        </authorList>
    </citation>
    <scope>NUCLEOTIDE SEQUENCE [LARGE SCALE GENOMIC DNA]</scope>
    <source>
        <strain evidence="7">MCCC 1A06723</strain>
    </source>
</reference>
<dbReference type="PANTHER" id="PTHR46509">
    <property type="entry name" value="PHOSPHOADENOSINE PHOSPHOSULFATE REDUCTASE"/>
    <property type="match status" value="1"/>
</dbReference>
<dbReference type="Proteomes" id="UP000319148">
    <property type="component" value="Unassembled WGS sequence"/>
</dbReference>
<evidence type="ECO:0000256" key="4">
    <source>
        <dbReference type="HAMAP-Rule" id="MF_00063"/>
    </source>
</evidence>
<feature type="binding site" evidence="4">
    <location>
        <position position="202"/>
    </location>
    <ligand>
        <name>[4Fe-4S] cluster</name>
        <dbReference type="ChEBI" id="CHEBI:49883"/>
    </ligand>
</feature>
<dbReference type="OrthoDB" id="9794018at2"/>
<evidence type="ECO:0000259" key="5">
    <source>
        <dbReference type="Pfam" id="PF01507"/>
    </source>
</evidence>
<dbReference type="GO" id="GO:0019379">
    <property type="term" value="P:sulfate assimilation, phosphoadenylyl sulfate reduction by phosphoadenylyl-sulfate reductase (thioredoxin)"/>
    <property type="evidence" value="ECO:0007669"/>
    <property type="project" value="UniProtKB-UniRule"/>
</dbReference>
<dbReference type="GO" id="GO:0043866">
    <property type="term" value="F:adenylyl-sulfate reductase (thioredoxin) activity"/>
    <property type="evidence" value="ECO:0007669"/>
    <property type="project" value="UniProtKB-EC"/>
</dbReference>
<protein>
    <recommendedName>
        <fullName evidence="4">Adenosine 5'-phosphosulfate reductase</fullName>
        <shortName evidence="4">APS reductase</shortName>
        <ecNumber evidence="4">1.8.4.10</ecNumber>
    </recommendedName>
    <alternativeName>
        <fullName evidence="4">5'-adenylylsulfate reductase</fullName>
    </alternativeName>
    <alternativeName>
        <fullName evidence="4">Thioredoxin-dependent 5'-adenylylsulfate reductase</fullName>
    </alternativeName>
</protein>
<feature type="binding site" evidence="4">
    <location>
        <position position="121"/>
    </location>
    <ligand>
        <name>[4Fe-4S] cluster</name>
        <dbReference type="ChEBI" id="CHEBI:49883"/>
    </ligand>
</feature>
<dbReference type="PIRSF" id="PIRSF000857">
    <property type="entry name" value="PAPS_reductase"/>
    <property type="match status" value="1"/>
</dbReference>
<dbReference type="GO" id="GO:0004604">
    <property type="term" value="F:phosphoadenylyl-sulfate reductase (thioredoxin) activity"/>
    <property type="evidence" value="ECO:0007669"/>
    <property type="project" value="UniProtKB-UniRule"/>
</dbReference>
<dbReference type="InterPro" id="IPR014729">
    <property type="entry name" value="Rossmann-like_a/b/a_fold"/>
</dbReference>
<gene>
    <name evidence="4" type="primary">cysH</name>
    <name evidence="6" type="ORF">FIV46_07765</name>
</gene>
<comment type="pathway">
    <text evidence="3 4">Sulfur metabolism; hydrogen sulfide biosynthesis; sulfite from sulfate.</text>
</comment>
<evidence type="ECO:0000256" key="3">
    <source>
        <dbReference type="ARBA" id="ARBA00024327"/>
    </source>
</evidence>
<dbReference type="GO" id="GO:0046872">
    <property type="term" value="F:metal ion binding"/>
    <property type="evidence" value="ECO:0007669"/>
    <property type="project" value="UniProtKB-KW"/>
</dbReference>
<dbReference type="SUPFAM" id="SSF52402">
    <property type="entry name" value="Adenine nucleotide alpha hydrolases-like"/>
    <property type="match status" value="1"/>
</dbReference>
<dbReference type="Gene3D" id="3.40.50.620">
    <property type="entry name" value="HUPs"/>
    <property type="match status" value="1"/>
</dbReference>
<keyword evidence="4" id="KW-0408">Iron</keyword>
<evidence type="ECO:0000313" key="6">
    <source>
        <dbReference type="EMBL" id="TPD60786.1"/>
    </source>
</evidence>
<feature type="binding site" evidence="4">
    <location>
        <position position="205"/>
    </location>
    <ligand>
        <name>[4Fe-4S] cluster</name>
        <dbReference type="ChEBI" id="CHEBI:49883"/>
    </ligand>
</feature>
<comment type="subcellular location">
    <subcellularLocation>
        <location evidence="4">Cytoplasm</location>
    </subcellularLocation>
</comment>
<dbReference type="HAMAP" id="MF_00063">
    <property type="entry name" value="CysH"/>
    <property type="match status" value="1"/>
</dbReference>
<evidence type="ECO:0000256" key="2">
    <source>
        <dbReference type="ARBA" id="ARBA00023002"/>
    </source>
</evidence>
<keyword evidence="4" id="KW-0411">Iron-sulfur</keyword>
<dbReference type="NCBIfam" id="TIGR00434">
    <property type="entry name" value="cysH"/>
    <property type="match status" value="1"/>
</dbReference>
<keyword evidence="4" id="KW-0479">Metal-binding</keyword>
<organism evidence="6 7">
    <name type="scientific">Emcibacter nanhaiensis</name>
    <dbReference type="NCBI Taxonomy" id="1505037"/>
    <lineage>
        <taxon>Bacteria</taxon>
        <taxon>Pseudomonadati</taxon>
        <taxon>Pseudomonadota</taxon>
        <taxon>Alphaproteobacteria</taxon>
        <taxon>Emcibacterales</taxon>
        <taxon>Emcibacteraceae</taxon>
        <taxon>Emcibacter</taxon>
    </lineage>
</organism>
<dbReference type="EMBL" id="VFIY01000006">
    <property type="protein sequence ID" value="TPD60786.1"/>
    <property type="molecule type" value="Genomic_DNA"/>
</dbReference>
<proteinExistence type="inferred from homology"/>
<evidence type="ECO:0000313" key="7">
    <source>
        <dbReference type="Proteomes" id="UP000319148"/>
    </source>
</evidence>
<comment type="caution">
    <text evidence="6">The sequence shown here is derived from an EMBL/GenBank/DDBJ whole genome shotgun (WGS) entry which is preliminary data.</text>
</comment>
<dbReference type="AlphaFoldDB" id="A0A501PLZ6"/>
<dbReference type="GO" id="GO:0005737">
    <property type="term" value="C:cytoplasm"/>
    <property type="evidence" value="ECO:0007669"/>
    <property type="project" value="UniProtKB-SubCell"/>
</dbReference>
<dbReference type="NCBIfam" id="NF002537">
    <property type="entry name" value="PRK02090.1"/>
    <property type="match status" value="1"/>
</dbReference>
<dbReference type="InterPro" id="IPR002500">
    <property type="entry name" value="PAPS_reduct_dom"/>
</dbReference>
<name>A0A501PLZ6_9PROT</name>
<feature type="domain" description="Phosphoadenosine phosphosulphate reductase" evidence="5">
    <location>
        <begin position="40"/>
        <end position="207"/>
    </location>
</feature>
<feature type="active site" description="Nucleophile; cysteine thiosulfonate intermediate" evidence="4">
    <location>
        <position position="228"/>
    </location>
</feature>
<comment type="catalytic activity">
    <reaction evidence="4">
        <text>[thioredoxin]-disulfide + sulfite + AMP + 2 H(+) = adenosine 5'-phosphosulfate + [thioredoxin]-dithiol</text>
        <dbReference type="Rhea" id="RHEA:21976"/>
        <dbReference type="Rhea" id="RHEA-COMP:10698"/>
        <dbReference type="Rhea" id="RHEA-COMP:10700"/>
        <dbReference type="ChEBI" id="CHEBI:15378"/>
        <dbReference type="ChEBI" id="CHEBI:17359"/>
        <dbReference type="ChEBI" id="CHEBI:29950"/>
        <dbReference type="ChEBI" id="CHEBI:50058"/>
        <dbReference type="ChEBI" id="CHEBI:58243"/>
        <dbReference type="ChEBI" id="CHEBI:456215"/>
        <dbReference type="EC" id="1.8.4.10"/>
    </reaction>
</comment>
<accession>A0A501PLZ6</accession>
<dbReference type="GO" id="GO:0070814">
    <property type="term" value="P:hydrogen sulfide biosynthetic process"/>
    <property type="evidence" value="ECO:0007669"/>
    <property type="project" value="UniProtKB-UniRule"/>
</dbReference>
<feature type="binding site" evidence="4">
    <location>
        <position position="122"/>
    </location>
    <ligand>
        <name>[4Fe-4S] cluster</name>
        <dbReference type="ChEBI" id="CHEBI:49883"/>
    </ligand>
</feature>
<keyword evidence="2 4" id="KW-0560">Oxidoreductase</keyword>
<comment type="cofactor">
    <cofactor evidence="4">
        <name>[4Fe-4S] cluster</name>
        <dbReference type="ChEBI" id="CHEBI:49883"/>
    </cofactor>
    <text evidence="4">Binds 1 [4Fe-4S] cluster per subunit.</text>
</comment>
<dbReference type="GO" id="GO:0051539">
    <property type="term" value="F:4 iron, 4 sulfur cluster binding"/>
    <property type="evidence" value="ECO:0007669"/>
    <property type="project" value="UniProtKB-UniRule"/>
</dbReference>
<keyword evidence="4" id="KW-0963">Cytoplasm</keyword>
<dbReference type="CDD" id="cd23945">
    <property type="entry name" value="PAPS_reductase"/>
    <property type="match status" value="1"/>
</dbReference>
<comment type="similarity">
    <text evidence="1 4">Belongs to the PAPS reductase family. CysH subfamily.</text>
</comment>
<dbReference type="Pfam" id="PF01507">
    <property type="entry name" value="PAPS_reduct"/>
    <property type="match status" value="1"/>
</dbReference>